<evidence type="ECO:0000313" key="2">
    <source>
        <dbReference type="EMBL" id="KKU70364.1"/>
    </source>
</evidence>
<reference evidence="2 3" key="1">
    <citation type="journal article" date="2015" name="Nature">
        <title>rRNA introns, odd ribosomes, and small enigmatic genomes across a large radiation of phyla.</title>
        <authorList>
            <person name="Brown C.T."/>
            <person name="Hug L.A."/>
            <person name="Thomas B.C."/>
            <person name="Sharon I."/>
            <person name="Castelle C.J."/>
            <person name="Singh A."/>
            <person name="Wilkins M.J."/>
            <person name="Williams K.H."/>
            <person name="Banfield J.F."/>
        </authorList>
    </citation>
    <scope>NUCLEOTIDE SEQUENCE [LARGE SCALE GENOMIC DNA]</scope>
</reference>
<feature type="transmembrane region" description="Helical" evidence="1">
    <location>
        <begin position="277"/>
        <end position="296"/>
    </location>
</feature>
<keyword evidence="1" id="KW-0472">Membrane</keyword>
<proteinExistence type="predicted"/>
<protein>
    <submittedName>
        <fullName evidence="2">Uncharacterized protein</fullName>
    </submittedName>
</protein>
<accession>A0A0G1SLI7</accession>
<comment type="caution">
    <text evidence="2">The sequence shown here is derived from an EMBL/GenBank/DDBJ whole genome shotgun (WGS) entry which is preliminary data.</text>
</comment>
<feature type="transmembrane region" description="Helical" evidence="1">
    <location>
        <begin position="250"/>
        <end position="270"/>
    </location>
</feature>
<feature type="transmembrane region" description="Helical" evidence="1">
    <location>
        <begin position="351"/>
        <end position="368"/>
    </location>
</feature>
<sequence>MIYSRPRSQKIRWFLLWVVLPISLLSIGLALSVVQTYRQQVSLLSLIQNHSSNLLHGDLNIPLYQHQKIGGEFIASENYLGIVSVRFKTFLRINDDFLRFRIRQASDSAWFYQAAYKVDQFQPDALFPFGFPVVENSQGKKFIFEIESTQGQVNNSVAVSSQFPSFVSIYKFPRRAVLGDLDQIEFTSWKRTFPPTYNKTKFSLIEIYTFLTKKLPNLSSDTRFNSTLLKNSIVSFFTKKIANLAATTDFTWATIFHLLPFFLYMTWLWTSTKNIRWPVVFSISPIALIILESLTITSYQDLITLEVSLVWILTVYYYRFSSSASYFIGFAMLILSPIFLYSNNQLLAEKYAVWSFILFAIAISQNLLEYRRSLLSAHD</sequence>
<evidence type="ECO:0000313" key="3">
    <source>
        <dbReference type="Proteomes" id="UP000034565"/>
    </source>
</evidence>
<keyword evidence="1" id="KW-0812">Transmembrane</keyword>
<dbReference type="Proteomes" id="UP000034565">
    <property type="component" value="Unassembled WGS sequence"/>
</dbReference>
<feature type="transmembrane region" description="Helical" evidence="1">
    <location>
        <begin position="325"/>
        <end position="345"/>
    </location>
</feature>
<organism evidence="2 3">
    <name type="scientific">Candidatus Amesbacteria bacterium GW2011_GWA1_47_20</name>
    <dbReference type="NCBI Taxonomy" id="1618354"/>
    <lineage>
        <taxon>Bacteria</taxon>
        <taxon>Candidatus Amesiibacteriota</taxon>
    </lineage>
</organism>
<gene>
    <name evidence="2" type="ORF">UX92_C0001G0032</name>
</gene>
<evidence type="ECO:0000256" key="1">
    <source>
        <dbReference type="SAM" id="Phobius"/>
    </source>
</evidence>
<feature type="transmembrane region" description="Helical" evidence="1">
    <location>
        <begin position="302"/>
        <end position="318"/>
    </location>
</feature>
<keyword evidence="1" id="KW-1133">Transmembrane helix</keyword>
<dbReference type="AlphaFoldDB" id="A0A0G1SLI7"/>
<name>A0A0G1SLI7_9BACT</name>
<dbReference type="EMBL" id="LCOA01000001">
    <property type="protein sequence ID" value="KKU70364.1"/>
    <property type="molecule type" value="Genomic_DNA"/>
</dbReference>